<comment type="catalytic activity">
    <reaction evidence="8">
        <text>fluoride(in) = fluoride(out)</text>
        <dbReference type="Rhea" id="RHEA:76159"/>
        <dbReference type="ChEBI" id="CHEBI:17051"/>
    </reaction>
    <physiologicalReaction direction="left-to-right" evidence="8">
        <dbReference type="Rhea" id="RHEA:76160"/>
    </physiologicalReaction>
</comment>
<comment type="function">
    <text evidence="1">Fluoride channel required for the rapid expulsion of cytoplasmic fluoride.</text>
</comment>
<comment type="caution">
    <text evidence="11">The sequence shown here is derived from an EMBL/GenBank/DDBJ whole genome shotgun (WGS) entry which is preliminary data.</text>
</comment>
<feature type="compositionally biased region" description="Basic and acidic residues" evidence="9">
    <location>
        <begin position="111"/>
        <end position="139"/>
    </location>
</feature>
<feature type="transmembrane region" description="Helical" evidence="10">
    <location>
        <begin position="393"/>
        <end position="412"/>
    </location>
</feature>
<feature type="region of interest" description="Disordered" evidence="9">
    <location>
        <begin position="97"/>
        <end position="139"/>
    </location>
</feature>
<evidence type="ECO:0000256" key="3">
    <source>
        <dbReference type="ARBA" id="ARBA00022475"/>
    </source>
</evidence>
<evidence type="ECO:0000256" key="10">
    <source>
        <dbReference type="SAM" id="Phobius"/>
    </source>
</evidence>
<evidence type="ECO:0000313" key="11">
    <source>
        <dbReference type="EMBL" id="KAK6949781.1"/>
    </source>
</evidence>
<gene>
    <name evidence="11" type="ORF">Daesc_008102</name>
</gene>
<feature type="transmembrane region" description="Helical" evidence="10">
    <location>
        <begin position="483"/>
        <end position="505"/>
    </location>
</feature>
<proteinExistence type="inferred from homology"/>
<accession>A0AAX6MC73</accession>
<dbReference type="EMBL" id="JBANMG010000008">
    <property type="protein sequence ID" value="KAK6949781.1"/>
    <property type="molecule type" value="Genomic_DNA"/>
</dbReference>
<evidence type="ECO:0000256" key="8">
    <source>
        <dbReference type="ARBA" id="ARBA00035585"/>
    </source>
</evidence>
<feature type="transmembrane region" description="Helical" evidence="10">
    <location>
        <begin position="355"/>
        <end position="373"/>
    </location>
</feature>
<dbReference type="AlphaFoldDB" id="A0AAX6MC73"/>
<dbReference type="PANTHER" id="PTHR28259:SF1">
    <property type="entry name" value="FLUORIDE EXPORT PROTEIN 1-RELATED"/>
    <property type="match status" value="1"/>
</dbReference>
<feature type="region of interest" description="Disordered" evidence="9">
    <location>
        <begin position="1"/>
        <end position="84"/>
    </location>
</feature>
<feature type="transmembrane region" description="Helical" evidence="10">
    <location>
        <begin position="258"/>
        <end position="286"/>
    </location>
</feature>
<evidence type="ECO:0000313" key="12">
    <source>
        <dbReference type="Proteomes" id="UP001369815"/>
    </source>
</evidence>
<comment type="subcellular location">
    <subcellularLocation>
        <location evidence="2">Cell membrane</location>
        <topology evidence="2">Multi-pass membrane protein</topology>
    </subcellularLocation>
</comment>
<dbReference type="Proteomes" id="UP001369815">
    <property type="component" value="Unassembled WGS sequence"/>
</dbReference>
<evidence type="ECO:0008006" key="13">
    <source>
        <dbReference type="Google" id="ProtNLM"/>
    </source>
</evidence>
<feature type="transmembrane region" description="Helical" evidence="10">
    <location>
        <begin position="151"/>
        <end position="171"/>
    </location>
</feature>
<organism evidence="11 12">
    <name type="scientific">Daldinia eschscholtzii</name>
    <dbReference type="NCBI Taxonomy" id="292717"/>
    <lineage>
        <taxon>Eukaryota</taxon>
        <taxon>Fungi</taxon>
        <taxon>Dikarya</taxon>
        <taxon>Ascomycota</taxon>
        <taxon>Pezizomycotina</taxon>
        <taxon>Sordariomycetes</taxon>
        <taxon>Xylariomycetidae</taxon>
        <taxon>Xylariales</taxon>
        <taxon>Hypoxylaceae</taxon>
        <taxon>Daldinia</taxon>
    </lineage>
</organism>
<evidence type="ECO:0000256" key="2">
    <source>
        <dbReference type="ARBA" id="ARBA00004651"/>
    </source>
</evidence>
<name>A0AAX6MC73_9PEZI</name>
<comment type="similarity">
    <text evidence="7">Belongs to the fluoride channel Fluc/FEX (TC 1.A.43) family.</text>
</comment>
<dbReference type="InterPro" id="IPR003691">
    <property type="entry name" value="FluC"/>
</dbReference>
<protein>
    <recommendedName>
        <fullName evidence="13">Chromosome condensation protein</fullName>
    </recommendedName>
</protein>
<evidence type="ECO:0000256" key="4">
    <source>
        <dbReference type="ARBA" id="ARBA00022692"/>
    </source>
</evidence>
<keyword evidence="12" id="KW-1185">Reference proteome</keyword>
<evidence type="ECO:0000256" key="9">
    <source>
        <dbReference type="SAM" id="MobiDB-lite"/>
    </source>
</evidence>
<dbReference type="GO" id="GO:1903425">
    <property type="term" value="F:fluoride transmembrane transporter activity"/>
    <property type="evidence" value="ECO:0007669"/>
    <property type="project" value="TreeGrafter"/>
</dbReference>
<keyword evidence="5 10" id="KW-1133">Transmembrane helix</keyword>
<feature type="compositionally biased region" description="Polar residues" evidence="9">
    <location>
        <begin position="13"/>
        <end position="26"/>
    </location>
</feature>
<feature type="transmembrane region" description="Helical" evidence="10">
    <location>
        <begin position="177"/>
        <end position="201"/>
    </location>
</feature>
<dbReference type="Pfam" id="PF02537">
    <property type="entry name" value="CRCB"/>
    <property type="match status" value="2"/>
</dbReference>
<evidence type="ECO:0000256" key="7">
    <source>
        <dbReference type="ARBA" id="ARBA00035120"/>
    </source>
</evidence>
<keyword evidence="6 10" id="KW-0472">Membrane</keyword>
<keyword evidence="4 10" id="KW-0812">Transmembrane</keyword>
<evidence type="ECO:0000256" key="5">
    <source>
        <dbReference type="ARBA" id="ARBA00022989"/>
    </source>
</evidence>
<feature type="transmembrane region" description="Helical" evidence="10">
    <location>
        <begin position="306"/>
        <end position="334"/>
    </location>
</feature>
<reference evidence="11 12" key="1">
    <citation type="journal article" date="2024" name="Front Chem Biol">
        <title>Unveiling the potential of Daldinia eschscholtzii MFLUCC 19-0629 through bioactivity and bioinformatics studies for enhanced sustainable agriculture production.</title>
        <authorList>
            <person name="Brooks S."/>
            <person name="Weaver J.A."/>
            <person name="Klomchit A."/>
            <person name="Alharthi S.A."/>
            <person name="Onlamun T."/>
            <person name="Nurani R."/>
            <person name="Vong T.K."/>
            <person name="Alberti F."/>
            <person name="Greco C."/>
        </authorList>
    </citation>
    <scope>NUCLEOTIDE SEQUENCE [LARGE SCALE GENOMIC DNA]</scope>
    <source>
        <strain evidence="11">MFLUCC 19-0629</strain>
    </source>
</reference>
<evidence type="ECO:0000256" key="6">
    <source>
        <dbReference type="ARBA" id="ARBA00023136"/>
    </source>
</evidence>
<dbReference type="GO" id="GO:0005886">
    <property type="term" value="C:plasma membrane"/>
    <property type="evidence" value="ECO:0007669"/>
    <property type="project" value="UniProtKB-SubCell"/>
</dbReference>
<keyword evidence="3" id="KW-1003">Cell membrane</keyword>
<dbReference type="PANTHER" id="PTHR28259">
    <property type="entry name" value="FLUORIDE EXPORT PROTEIN 1-RELATED"/>
    <property type="match status" value="1"/>
</dbReference>
<evidence type="ECO:0000256" key="1">
    <source>
        <dbReference type="ARBA" id="ARBA00002598"/>
    </source>
</evidence>
<feature type="transmembrane region" description="Helical" evidence="10">
    <location>
        <begin position="419"/>
        <end position="438"/>
    </location>
</feature>
<sequence>MDNRQSRPPQGPTPSSLQHGTSQPSSPDYDAPESYMNLHDVGEEEDRLDLATTTNVEEQEHTQARVQRRRSYVSQSNYDIPDSYANVPELEEIAPIPSRDERRLRPTPSLEEGRALEREYSSHQDARQRRREEAGTEKPKIEEVSKLATEIYTVSYLILFAILGTLARLGLQALTFYAGAPVAFSSVWPNFAGSLVLGFLAEDRMLFRFEWGTPTYELQLLRAKQNGVDEETGGSSSDRVAVDLAAAKKAHMATKKTIPLYIGLATGFCGSFTSFSSFIRDIFLALSNDLLAPDAGSITTPRNGGYSFMALLAVTITTISLSISGLFIGAQLALALEPITPSLPFNFTRKFLDRFAVFLAWGCWIGAILLSALPPDRFNSPGAKGTWRGRATFALVFAPLGCIGRFYASLYLNGYLPSFPLGTFFVNIFGTVVLGTAWDLAHVPLGGVVGCQVLQGIEDGFCGCLTTVSTWVAELTALRRRHAYVYGSTSVVVALACMIAIMGGLRWTDGFSTLACLH</sequence>